<dbReference type="InterPro" id="IPR015659">
    <property type="entry name" value="Proline_oxidase"/>
</dbReference>
<reference evidence="3 4" key="1">
    <citation type="submission" date="2018-12" db="EMBL/GenBank/DDBJ databases">
        <title>The Draft Genome Sequence of the Soil Bacterium Pedobacter tournemirensis R1.</title>
        <authorList>
            <person name="He J."/>
        </authorList>
    </citation>
    <scope>NUCLEOTIDE SEQUENCE [LARGE SCALE GENOMIC DNA]</scope>
    <source>
        <strain evidence="3 4">R1</strain>
    </source>
</reference>
<dbReference type="Pfam" id="PF01619">
    <property type="entry name" value="Pro_dh"/>
    <property type="match status" value="1"/>
</dbReference>
<dbReference type="Proteomes" id="UP000290848">
    <property type="component" value="Unassembled WGS sequence"/>
</dbReference>
<protein>
    <submittedName>
        <fullName evidence="3">Proline dehydrogenase</fullName>
    </submittedName>
</protein>
<sequence>MNQNLGETIPTNIDLPDFNDTEIAFKGKTNEELDRAYWLFKIIANNFLTKVGPYLTNSAIKIGLPVIPLIKKTIFAQFCGGETIEECNATIAQLDNGRVGTILDYSVEGEQQEKSFIHTTEEIMAIIRKAKTDPRIPLTVFKPTGVARFELLKKVSAKASLSTAEQAEYFKVKARINQICRLAYELDVPVMIDAEESWIQNAIDDIATEMMRTYNRERAIVYNTYQLYRNDKLASLQADIYLAETDGFILGAKLVRGAYMEKERERAQRMGYPSPIHVNKEATDNDYNEAIKRCIRHIDHTAFVAGTHNEQSCRLLAEQINEYRLPHNHPHICFSQLLGMSDNLSFNLGSAGYNVTKYVPYGPVKSVLPYLFRRAEENTAIAGQTGRELKLIAAEKERRRIN</sequence>
<dbReference type="Gene3D" id="3.20.20.220">
    <property type="match status" value="1"/>
</dbReference>
<gene>
    <name evidence="3" type="ORF">EKH83_14690</name>
</gene>
<evidence type="ECO:0000256" key="1">
    <source>
        <dbReference type="ARBA" id="ARBA00023002"/>
    </source>
</evidence>
<dbReference type="SUPFAM" id="SSF51730">
    <property type="entry name" value="FAD-linked oxidoreductase"/>
    <property type="match status" value="1"/>
</dbReference>
<keyword evidence="1" id="KW-0560">Oxidoreductase</keyword>
<dbReference type="InterPro" id="IPR002872">
    <property type="entry name" value="Proline_DH_dom"/>
</dbReference>
<dbReference type="PANTHER" id="PTHR13914">
    <property type="entry name" value="PROLINE OXIDASE"/>
    <property type="match status" value="1"/>
</dbReference>
<feature type="domain" description="Proline dehydrogenase" evidence="2">
    <location>
        <begin position="89"/>
        <end position="385"/>
    </location>
</feature>
<dbReference type="RefSeq" id="WP_128770208.1">
    <property type="nucleotide sequence ID" value="NZ_RXOC01000010.1"/>
</dbReference>
<dbReference type="EMBL" id="RXOC01000010">
    <property type="protein sequence ID" value="RXF68576.1"/>
    <property type="molecule type" value="Genomic_DNA"/>
</dbReference>
<proteinExistence type="predicted"/>
<evidence type="ECO:0000259" key="2">
    <source>
        <dbReference type="Pfam" id="PF01619"/>
    </source>
</evidence>
<evidence type="ECO:0000313" key="4">
    <source>
        <dbReference type="Proteomes" id="UP000290848"/>
    </source>
</evidence>
<name>A0A4Q0M794_9SPHI</name>
<dbReference type="InterPro" id="IPR029041">
    <property type="entry name" value="FAD-linked_oxidoreductase-like"/>
</dbReference>
<dbReference type="GO" id="GO:0010133">
    <property type="term" value="P:L-proline catabolic process to L-glutamate"/>
    <property type="evidence" value="ECO:0007669"/>
    <property type="project" value="TreeGrafter"/>
</dbReference>
<dbReference type="GO" id="GO:0004657">
    <property type="term" value="F:proline dehydrogenase activity"/>
    <property type="evidence" value="ECO:0007669"/>
    <property type="project" value="InterPro"/>
</dbReference>
<dbReference type="PANTHER" id="PTHR13914:SF0">
    <property type="entry name" value="PROLINE DEHYDROGENASE 1, MITOCHONDRIAL"/>
    <property type="match status" value="1"/>
</dbReference>
<dbReference type="AlphaFoldDB" id="A0A4Q0M794"/>
<accession>A0A4Q0M794</accession>
<comment type="caution">
    <text evidence="3">The sequence shown here is derived from an EMBL/GenBank/DDBJ whole genome shotgun (WGS) entry which is preliminary data.</text>
</comment>
<organism evidence="3 4">
    <name type="scientific">Arcticibacter tournemirensis</name>
    <dbReference type="NCBI Taxonomy" id="699437"/>
    <lineage>
        <taxon>Bacteria</taxon>
        <taxon>Pseudomonadati</taxon>
        <taxon>Bacteroidota</taxon>
        <taxon>Sphingobacteriia</taxon>
        <taxon>Sphingobacteriales</taxon>
        <taxon>Sphingobacteriaceae</taxon>
        <taxon>Arcticibacter</taxon>
    </lineage>
</organism>
<dbReference type="GO" id="GO:0071949">
    <property type="term" value="F:FAD binding"/>
    <property type="evidence" value="ECO:0007669"/>
    <property type="project" value="TreeGrafter"/>
</dbReference>
<evidence type="ECO:0000313" key="3">
    <source>
        <dbReference type="EMBL" id="RXF68576.1"/>
    </source>
</evidence>